<protein>
    <submittedName>
        <fullName evidence="2">Uncharacterized protein</fullName>
    </submittedName>
</protein>
<evidence type="ECO:0000256" key="1">
    <source>
        <dbReference type="SAM" id="Coils"/>
    </source>
</evidence>
<dbReference type="KEGG" id="kak:Kalk_07015"/>
<dbReference type="EMBL" id="CP022684">
    <property type="protein sequence ID" value="AUM12174.1"/>
    <property type="molecule type" value="Genomic_DNA"/>
</dbReference>
<reference evidence="3" key="1">
    <citation type="submission" date="2017-08" db="EMBL/GenBank/DDBJ databases">
        <title>Direct submision.</title>
        <authorList>
            <person name="Kim S.-J."/>
            <person name="Rhee S.-K."/>
        </authorList>
    </citation>
    <scope>NUCLEOTIDE SEQUENCE [LARGE SCALE GENOMIC DNA]</scope>
    <source>
        <strain evidence="3">GI5</strain>
    </source>
</reference>
<organism evidence="2 3">
    <name type="scientific">Ketobacter alkanivorans</name>
    <dbReference type="NCBI Taxonomy" id="1917421"/>
    <lineage>
        <taxon>Bacteria</taxon>
        <taxon>Pseudomonadati</taxon>
        <taxon>Pseudomonadota</taxon>
        <taxon>Gammaproteobacteria</taxon>
        <taxon>Pseudomonadales</taxon>
        <taxon>Ketobacteraceae</taxon>
        <taxon>Ketobacter</taxon>
    </lineage>
</organism>
<proteinExistence type="predicted"/>
<evidence type="ECO:0000313" key="2">
    <source>
        <dbReference type="EMBL" id="AUM12174.1"/>
    </source>
</evidence>
<keyword evidence="3" id="KW-1185">Reference proteome</keyword>
<evidence type="ECO:0000313" key="3">
    <source>
        <dbReference type="Proteomes" id="UP000235116"/>
    </source>
</evidence>
<dbReference type="AlphaFoldDB" id="A0A2K9LN01"/>
<dbReference type="Proteomes" id="UP000235116">
    <property type="component" value="Chromosome"/>
</dbReference>
<gene>
    <name evidence="2" type="ORF">Kalk_07015</name>
</gene>
<keyword evidence="1" id="KW-0175">Coiled coil</keyword>
<name>A0A2K9LN01_9GAMM</name>
<accession>A0A2K9LN01</accession>
<feature type="coiled-coil region" evidence="1">
    <location>
        <begin position="67"/>
        <end position="125"/>
    </location>
</feature>
<sequence>MGVVASPVTSELVANTTIEVDVESYVEAWPTETETDLDQSHESENEARRQQLQYLQEVLPHTLMIPTEKTEAEIDQMMAELEQHRTLQQRIDDNSATLDERFEYVELHRRKLEEEKELIQLCENEAANSLASAAEQNAQLCTHMAESATERLRIIEDLLLELDDILLAAELN</sequence>